<accession>A0A2M9FZT3</accession>
<dbReference type="InterPro" id="IPR000866">
    <property type="entry name" value="AhpC/TSA"/>
</dbReference>
<name>A0A2M9FZT3_9PROT</name>
<dbReference type="AlphaFoldDB" id="A0A2M9FZT3"/>
<dbReference type="GO" id="GO:0016209">
    <property type="term" value="F:antioxidant activity"/>
    <property type="evidence" value="ECO:0007669"/>
    <property type="project" value="InterPro"/>
</dbReference>
<sequence>MALTETPAGELGWTAADFSLPEPGGETRSLADLKGENGTVIAFICNHCPYVKAVAEDLAADARELERAGVATVGIMPNDYRAYPDDAPEKMAAFAAQHGFDFPYLIDESQEVAKAYRAVCTPDLFGFDRDLKLVYRGRLAEGGITPKPGAVRDLVEAMKAVAAGGEAPADQVPSMGCSIKWKPGNAPD</sequence>
<keyword evidence="3" id="KW-1185">Reference proteome</keyword>
<dbReference type="InterPro" id="IPR047262">
    <property type="entry name" value="PRX-like1"/>
</dbReference>
<organism evidence="2 3">
    <name type="scientific">Minwuia thermotolerans</name>
    <dbReference type="NCBI Taxonomy" id="2056226"/>
    <lineage>
        <taxon>Bacteria</taxon>
        <taxon>Pseudomonadati</taxon>
        <taxon>Pseudomonadota</taxon>
        <taxon>Alphaproteobacteria</taxon>
        <taxon>Minwuiales</taxon>
        <taxon>Minwuiaceae</taxon>
        <taxon>Minwuia</taxon>
    </lineage>
</organism>
<dbReference type="InterPro" id="IPR036249">
    <property type="entry name" value="Thioredoxin-like_sf"/>
</dbReference>
<dbReference type="InterPro" id="IPR013766">
    <property type="entry name" value="Thioredoxin_domain"/>
</dbReference>
<dbReference type="SUPFAM" id="SSF52833">
    <property type="entry name" value="Thioredoxin-like"/>
    <property type="match status" value="1"/>
</dbReference>
<evidence type="ECO:0000313" key="2">
    <source>
        <dbReference type="EMBL" id="PJK28970.1"/>
    </source>
</evidence>
<reference evidence="2 3" key="1">
    <citation type="submission" date="2017-11" db="EMBL/GenBank/DDBJ databases">
        <title>Draft genome sequence of Rhizobiales bacterium SY3-13.</title>
        <authorList>
            <person name="Sun C."/>
        </authorList>
    </citation>
    <scope>NUCLEOTIDE SEQUENCE [LARGE SCALE GENOMIC DNA]</scope>
    <source>
        <strain evidence="2 3">SY3-13</strain>
    </source>
</reference>
<dbReference type="PROSITE" id="PS51352">
    <property type="entry name" value="THIOREDOXIN_2"/>
    <property type="match status" value="1"/>
</dbReference>
<dbReference type="Pfam" id="PF00578">
    <property type="entry name" value="AhpC-TSA"/>
    <property type="match status" value="1"/>
</dbReference>
<evidence type="ECO:0000313" key="3">
    <source>
        <dbReference type="Proteomes" id="UP000229498"/>
    </source>
</evidence>
<dbReference type="PANTHER" id="PTHR43640">
    <property type="entry name" value="OS07G0260300 PROTEIN"/>
    <property type="match status" value="1"/>
</dbReference>
<proteinExistence type="predicted"/>
<dbReference type="RefSeq" id="WP_109794141.1">
    <property type="nucleotide sequence ID" value="NZ_PHIG01000037.1"/>
</dbReference>
<dbReference type="CDD" id="cd02969">
    <property type="entry name" value="PRX_like1"/>
    <property type="match status" value="1"/>
</dbReference>
<dbReference type="Gene3D" id="3.40.30.10">
    <property type="entry name" value="Glutaredoxin"/>
    <property type="match status" value="1"/>
</dbReference>
<protein>
    <submittedName>
        <fullName evidence="2">Thioredoxin family protein</fullName>
    </submittedName>
</protein>
<evidence type="ECO:0000259" key="1">
    <source>
        <dbReference type="PROSITE" id="PS51352"/>
    </source>
</evidence>
<dbReference type="Proteomes" id="UP000229498">
    <property type="component" value="Unassembled WGS sequence"/>
</dbReference>
<dbReference type="EMBL" id="PHIG01000037">
    <property type="protein sequence ID" value="PJK28970.1"/>
    <property type="molecule type" value="Genomic_DNA"/>
</dbReference>
<dbReference type="OrthoDB" id="9809746at2"/>
<dbReference type="GO" id="GO:0016491">
    <property type="term" value="F:oxidoreductase activity"/>
    <property type="evidence" value="ECO:0007669"/>
    <property type="project" value="InterPro"/>
</dbReference>
<dbReference type="PANTHER" id="PTHR43640:SF1">
    <property type="entry name" value="THIOREDOXIN-DEPENDENT PEROXIREDOXIN"/>
    <property type="match status" value="1"/>
</dbReference>
<gene>
    <name evidence="2" type="ORF">CVT23_13685</name>
</gene>
<feature type="domain" description="Thioredoxin" evidence="1">
    <location>
        <begin position="9"/>
        <end position="160"/>
    </location>
</feature>
<comment type="caution">
    <text evidence="2">The sequence shown here is derived from an EMBL/GenBank/DDBJ whole genome shotgun (WGS) entry which is preliminary data.</text>
</comment>